<dbReference type="GO" id="GO:0003723">
    <property type="term" value="F:RNA binding"/>
    <property type="evidence" value="ECO:0007669"/>
    <property type="project" value="InterPro"/>
</dbReference>
<dbReference type="STRING" id="72359.L7JYQ3"/>
<reference evidence="7 8" key="1">
    <citation type="journal article" date="2012" name="PLoS Pathog.">
        <title>The genome of the obligate intracellular parasite Trachipleistophora hominis: new insights into microsporidian genome dynamics and reductive evolution.</title>
        <authorList>
            <person name="Heinz E."/>
            <person name="Williams T.A."/>
            <person name="Nakjang S."/>
            <person name="Noel C.J."/>
            <person name="Swan D.C."/>
            <person name="Goldberg A.V."/>
            <person name="Harris S.R."/>
            <person name="Weinmaier T."/>
            <person name="Markert S."/>
            <person name="Becher D."/>
            <person name="Bernhardt J."/>
            <person name="Dagan T."/>
            <person name="Hacker C."/>
            <person name="Lucocq J.M."/>
            <person name="Schweder T."/>
            <person name="Rattei T."/>
            <person name="Hall N."/>
            <person name="Hirt R.P."/>
            <person name="Embley T.M."/>
        </authorList>
    </citation>
    <scope>NUCLEOTIDE SEQUENCE [LARGE SCALE GENOMIC DNA]</scope>
</reference>
<evidence type="ECO:0000256" key="5">
    <source>
        <dbReference type="ARBA" id="ARBA00023242"/>
    </source>
</evidence>
<dbReference type="EMBL" id="JH993832">
    <property type="protein sequence ID" value="ELQ76593.1"/>
    <property type="molecule type" value="Genomic_DNA"/>
</dbReference>
<dbReference type="OrthoDB" id="2189371at2759"/>
<dbReference type="GO" id="GO:0008270">
    <property type="term" value="F:zinc ion binding"/>
    <property type="evidence" value="ECO:0007669"/>
    <property type="project" value="UniProtKB-KW"/>
</dbReference>
<dbReference type="InterPro" id="IPR000690">
    <property type="entry name" value="Matrin/U1-C_Znf_C2H2"/>
</dbReference>
<evidence type="ECO:0000313" key="8">
    <source>
        <dbReference type="Proteomes" id="UP000011185"/>
    </source>
</evidence>
<keyword evidence="5" id="KW-0539">Nucleus</keyword>
<dbReference type="AlphaFoldDB" id="L7JYQ3"/>
<evidence type="ECO:0000256" key="4">
    <source>
        <dbReference type="ARBA" id="ARBA00022833"/>
    </source>
</evidence>
<dbReference type="GO" id="GO:0005681">
    <property type="term" value="C:spliceosomal complex"/>
    <property type="evidence" value="ECO:0007669"/>
    <property type="project" value="InterPro"/>
</dbReference>
<dbReference type="Pfam" id="PF11931">
    <property type="entry name" value="SF3a60_Prp9_C"/>
    <property type="match status" value="1"/>
</dbReference>
<organism evidence="7 8">
    <name type="scientific">Trachipleistophora hominis</name>
    <name type="common">Microsporidian parasite</name>
    <dbReference type="NCBI Taxonomy" id="72359"/>
    <lineage>
        <taxon>Eukaryota</taxon>
        <taxon>Fungi</taxon>
        <taxon>Fungi incertae sedis</taxon>
        <taxon>Microsporidia</taxon>
        <taxon>Pleistophoridae</taxon>
        <taxon>Trachipleistophora</taxon>
    </lineage>
</organism>
<dbReference type="Proteomes" id="UP000011185">
    <property type="component" value="Unassembled WGS sequence"/>
</dbReference>
<protein>
    <submittedName>
        <fullName evidence="7">Splicing factor 3a, subunit 3</fullName>
    </submittedName>
</protein>
<dbReference type="FunCoup" id="L7JYQ3">
    <property type="interactions" value="343"/>
</dbReference>
<evidence type="ECO:0000313" key="7">
    <source>
        <dbReference type="EMBL" id="ELQ76593.1"/>
    </source>
</evidence>
<feature type="domain" description="Matrin-type" evidence="6">
    <location>
        <begin position="202"/>
        <end position="233"/>
    </location>
</feature>
<sequence>MKILQKITNFDLETENKFKYLFALLHLQHYLKDFVHKSRPEIHHKKIKRLLRCAESENKTWNVFDTKVYCMFCEMDITKSVFEYHAKGKKHGKARTAFLKNIELPDENGDYVRNKCENVYLKRKVEYICVSSAYVNRLEARVKLLLTFLEKELKLAVSVRGTQSIMSIEKEKKTYSMKIYRDEAGNPIPRWLYNQRGLNVEYICEICDNTMYKGRKVFESHFNSDKHKQCLMKLGITSNFDKYRGISQIRNAQKLQDKLQ</sequence>
<name>L7JYQ3_TRAHO</name>
<dbReference type="OMA" id="IPHWLYK"/>
<dbReference type="GO" id="GO:0000398">
    <property type="term" value="P:mRNA splicing, via spliceosome"/>
    <property type="evidence" value="ECO:0007669"/>
    <property type="project" value="InterPro"/>
</dbReference>
<dbReference type="InParanoid" id="L7JYQ3"/>
<keyword evidence="3" id="KW-0863">Zinc-finger</keyword>
<dbReference type="InterPro" id="IPR024598">
    <property type="entry name" value="SF3a60/Prp9_C"/>
</dbReference>
<gene>
    <name evidence="7" type="ORF">THOM_0308</name>
</gene>
<accession>L7JYQ3</accession>
<comment type="subcellular location">
    <subcellularLocation>
        <location evidence="1">Nucleus</location>
    </subcellularLocation>
</comment>
<dbReference type="HOGENOM" id="CLU_1070337_0_0_1"/>
<dbReference type="VEuPathDB" id="MicrosporidiaDB:THOM_0308"/>
<keyword evidence="8" id="KW-1185">Reference proteome</keyword>
<keyword evidence="4" id="KW-0862">Zinc</keyword>
<evidence type="ECO:0000256" key="2">
    <source>
        <dbReference type="ARBA" id="ARBA00022723"/>
    </source>
</evidence>
<proteinExistence type="predicted"/>
<evidence type="ECO:0000256" key="3">
    <source>
        <dbReference type="ARBA" id="ARBA00022771"/>
    </source>
</evidence>
<dbReference type="PROSITE" id="PS50171">
    <property type="entry name" value="ZF_MATRIN"/>
    <property type="match status" value="1"/>
</dbReference>
<evidence type="ECO:0000259" key="6">
    <source>
        <dbReference type="PROSITE" id="PS50171"/>
    </source>
</evidence>
<evidence type="ECO:0000256" key="1">
    <source>
        <dbReference type="ARBA" id="ARBA00004123"/>
    </source>
</evidence>
<keyword evidence="2" id="KW-0479">Metal-binding</keyword>